<dbReference type="AlphaFoldDB" id="A0AA36BVX4"/>
<keyword evidence="19" id="KW-1015">Disulfide bond</keyword>
<evidence type="ECO:0000256" key="14">
    <source>
        <dbReference type="ARBA" id="ARBA00023137"/>
    </source>
</evidence>
<evidence type="ECO:0000256" key="5">
    <source>
        <dbReference type="ARBA" id="ARBA00022679"/>
    </source>
</evidence>
<dbReference type="Pfam" id="PF25599">
    <property type="entry name" value="Ephrin_CRD"/>
    <property type="match status" value="1"/>
</dbReference>
<evidence type="ECO:0000256" key="19">
    <source>
        <dbReference type="PIRSR" id="PIRSR000666-3"/>
    </source>
</evidence>
<dbReference type="GO" id="GO:0007411">
    <property type="term" value="P:axon guidance"/>
    <property type="evidence" value="ECO:0007669"/>
    <property type="project" value="TreeGrafter"/>
</dbReference>
<dbReference type="InterPro" id="IPR001245">
    <property type="entry name" value="Ser-Thr/Tyr_kinase_cat_dom"/>
</dbReference>
<dbReference type="PROSITE" id="PS00109">
    <property type="entry name" value="PROTEIN_KINASE_TYR"/>
    <property type="match status" value="1"/>
</dbReference>
<evidence type="ECO:0000259" key="24">
    <source>
        <dbReference type="PROSITE" id="PS50853"/>
    </source>
</evidence>
<dbReference type="Gene3D" id="2.60.120.260">
    <property type="entry name" value="Galactose-binding domain-like"/>
    <property type="match status" value="1"/>
</dbReference>
<keyword evidence="16" id="KW-0325">Glycoprotein</keyword>
<dbReference type="InterPro" id="IPR016257">
    <property type="entry name" value="Tyr_kinase_ephrin_rcpt"/>
</dbReference>
<dbReference type="GO" id="GO:0005524">
    <property type="term" value="F:ATP binding"/>
    <property type="evidence" value="ECO:0007669"/>
    <property type="project" value="UniProtKB-UniRule"/>
</dbReference>
<dbReference type="SUPFAM" id="SSF57184">
    <property type="entry name" value="Growth factor receptor domain"/>
    <property type="match status" value="1"/>
</dbReference>
<dbReference type="InterPro" id="IPR011009">
    <property type="entry name" value="Kinase-like_dom_sf"/>
</dbReference>
<evidence type="ECO:0000313" key="27">
    <source>
        <dbReference type="Proteomes" id="UP001162480"/>
    </source>
</evidence>
<evidence type="ECO:0000256" key="13">
    <source>
        <dbReference type="ARBA" id="ARBA00023136"/>
    </source>
</evidence>
<dbReference type="FunFam" id="1.10.510.10:FF:000019">
    <property type="entry name" value="Ephrin type-A receptor 5"/>
    <property type="match status" value="1"/>
</dbReference>
<dbReference type="PROSITE" id="PS00107">
    <property type="entry name" value="PROTEIN_KINASE_ATP"/>
    <property type="match status" value="1"/>
</dbReference>
<dbReference type="PROSITE" id="PS50105">
    <property type="entry name" value="SAM_DOMAIN"/>
    <property type="match status" value="1"/>
</dbReference>
<dbReference type="InterPro" id="IPR013783">
    <property type="entry name" value="Ig-like_fold"/>
</dbReference>
<evidence type="ECO:0000313" key="26">
    <source>
        <dbReference type="EMBL" id="CAI9741193.1"/>
    </source>
</evidence>
<dbReference type="Gene3D" id="1.10.510.10">
    <property type="entry name" value="Transferase(Phosphotransferase) domain 1"/>
    <property type="match status" value="1"/>
</dbReference>
<reference evidence="26" key="1">
    <citation type="submission" date="2023-08" db="EMBL/GenBank/DDBJ databases">
        <authorList>
            <person name="Alioto T."/>
            <person name="Alioto T."/>
            <person name="Gomez Garrido J."/>
        </authorList>
    </citation>
    <scope>NUCLEOTIDE SEQUENCE</scope>
</reference>
<dbReference type="EMBL" id="OX597839">
    <property type="protein sequence ID" value="CAI9741193.1"/>
    <property type="molecule type" value="Genomic_DNA"/>
</dbReference>
<feature type="disulfide bond" evidence="19">
    <location>
        <begin position="118"/>
        <end position="237"/>
    </location>
</feature>
<dbReference type="Pfam" id="PF14575">
    <property type="entry name" value="EphA2_TM"/>
    <property type="match status" value="1"/>
</dbReference>
<dbReference type="InterPro" id="IPR017441">
    <property type="entry name" value="Protein_kinase_ATP_BS"/>
</dbReference>
<dbReference type="FunFam" id="2.10.50.10:FF:000001">
    <property type="entry name" value="Ephrin type-A receptor 5"/>
    <property type="match status" value="1"/>
</dbReference>
<dbReference type="Proteomes" id="UP001162480">
    <property type="component" value="Chromosome 26"/>
</dbReference>
<dbReference type="CDD" id="cd00063">
    <property type="entry name" value="FN3"/>
    <property type="match status" value="2"/>
</dbReference>
<evidence type="ECO:0000256" key="9">
    <source>
        <dbReference type="ARBA" id="ARBA00022741"/>
    </source>
</evidence>
<feature type="domain" description="SAM" evidence="23">
    <location>
        <begin position="972"/>
        <end position="1036"/>
    </location>
</feature>
<dbReference type="Gene3D" id="2.60.40.1770">
    <property type="entry name" value="ephrin a2 ectodomain"/>
    <property type="match status" value="1"/>
</dbReference>
<dbReference type="CDD" id="cd05033">
    <property type="entry name" value="PTKc_EphR"/>
    <property type="match status" value="1"/>
</dbReference>
<evidence type="ECO:0000259" key="23">
    <source>
        <dbReference type="PROSITE" id="PS50105"/>
    </source>
</evidence>
<keyword evidence="13 21" id="KW-0472">Membrane</keyword>
<dbReference type="PANTHER" id="PTHR46877">
    <property type="entry name" value="EPH RECEPTOR A5"/>
    <property type="match status" value="1"/>
</dbReference>
<dbReference type="SMART" id="SM00219">
    <property type="entry name" value="TyrKc"/>
    <property type="match status" value="1"/>
</dbReference>
<dbReference type="InterPro" id="IPR027936">
    <property type="entry name" value="Eph_TM"/>
</dbReference>
<keyword evidence="9 18" id="KW-0547">Nucleotide-binding</keyword>
<dbReference type="SUPFAM" id="SSF47769">
    <property type="entry name" value="SAM/Pointed domain"/>
    <property type="match status" value="1"/>
</dbReference>
<dbReference type="Pfam" id="PF00041">
    <property type="entry name" value="fn3"/>
    <property type="match status" value="2"/>
</dbReference>
<dbReference type="InterPro" id="IPR003961">
    <property type="entry name" value="FN3_dom"/>
</dbReference>
<feature type="binding site" evidence="18">
    <location>
        <begin position="690"/>
        <end position="698"/>
    </location>
    <ligand>
        <name>ATP</name>
        <dbReference type="ChEBI" id="CHEBI:30616"/>
    </ligand>
</feature>
<keyword evidence="11 18" id="KW-0067">ATP-binding</keyword>
<dbReference type="Pfam" id="PF07714">
    <property type="entry name" value="PK_Tyr_Ser-Thr"/>
    <property type="match status" value="1"/>
</dbReference>
<sequence>MIDIKICFYEAGMVMSGMLVSWNEICVYYNNGFSRMYTECKGLQLAPILRQRDQYKGKCCCSDLHKRIEDYIIGLELLNTRRTATLKWTKYPDSDKGDGWLLGSSSYAGETVQAYSSCYVTSPNINNWLRTPYIERGDAERLHIEMTFTMRKCVRHNDPSSLQQCKETFNLYYYEAESDFANHQMPTWQPNVYSKIDTIAADTLYVQPRKVEVNNETKHVTIKRKGVYFAFQDTGACITLLSVRIFYVTCPNVTVRYAFFMETPTGPTVSSLVQKKGVCVGNAVEESNPTYLCRSDGSWDILMGSCKCLPGYQGINGTKCVKCPVGTYKWHASNELCLKCPKYSYANGEGAEECTCENRYYRHKDDDRSLPCTQPPSPPQKLTIRSVNTTSVTLSWWHPRSNGGRNDLTYRVECNKCDKNVKYIPKMKGFISTMVTLTGLIPSEEYVIQILAENGVSDVSKQKRGVNVTVVTEASVPGKLSNLRAEKIGPDIILIWDNPTKPHSKIELYEVNYYPSDNRNNASTIKTEFQNYTFKGLKRDAKYSFQVRGKSEKGWGHFSDLYTVSTHTFTMRRPPYNNAPIGIIAGSIVAVILCMAIAIIMIIILLRRNRNNCNEKTVSECDTLQYTQGEGLSRLIWADRMGEKMTVPLFQPPGSIKSYIDPHTYEDPNQAVREFTREIDSSHITIESVLGGGEFGDVCKGKLRVPGRQDMTVAIKTLKPGATEKNRLDFLTEASIMGQFEDANVIFLEGVVTKSHPIMIVTEYMANGSLDTFLRNNDGTFSYLQLIGMMRGISSGMKYLSEMSYVHRDLAARNILVNEHLVCKVADFGLSREVENDTTDGAYTTKGGKIPVRWTAPEAIAFRKFTSASDVWSYGVVMWEVMSYGERPYWNWSNQDVIKAVEKGYRLPPPMDCPEAIHQLMLDCWQRERNHRPKFNAIVKTLDKLIRAPELLRKMAKPRPHNFIDPNAPDLTSFTSIEDWLMSIKMERYIANFVNSGYINMEQVARISMKDLMDLNVNLVGHQKKIMNSIQMLRAQIYGAQMSEGFLV</sequence>
<feature type="domain" description="Fibronectin type-III" evidence="24">
    <location>
        <begin position="476"/>
        <end position="569"/>
    </location>
</feature>
<dbReference type="Pfam" id="PF07699">
    <property type="entry name" value="Ephrin_rec_like"/>
    <property type="match status" value="1"/>
</dbReference>
<dbReference type="PANTHER" id="PTHR46877:SF14">
    <property type="entry name" value="RECEPTOR PROTEIN-TYROSINE KINASE"/>
    <property type="match status" value="1"/>
</dbReference>
<keyword evidence="7" id="KW-0732">Signal</keyword>
<feature type="domain" description="Eph LBD" evidence="25">
    <location>
        <begin position="73"/>
        <end position="255"/>
    </location>
</feature>
<dbReference type="SMART" id="SM00060">
    <property type="entry name" value="FN3"/>
    <property type="match status" value="2"/>
</dbReference>
<evidence type="ECO:0000256" key="8">
    <source>
        <dbReference type="ARBA" id="ARBA00022737"/>
    </source>
</evidence>
<feature type="transmembrane region" description="Helical" evidence="21">
    <location>
        <begin position="581"/>
        <end position="606"/>
    </location>
</feature>
<dbReference type="Pfam" id="PF00536">
    <property type="entry name" value="SAM_1"/>
    <property type="match status" value="1"/>
</dbReference>
<evidence type="ECO:0000256" key="11">
    <source>
        <dbReference type="ARBA" id="ARBA00022840"/>
    </source>
</evidence>
<name>A0AA36BVX4_OCTVU</name>
<evidence type="ECO:0000256" key="21">
    <source>
        <dbReference type="SAM" id="Phobius"/>
    </source>
</evidence>
<dbReference type="CDD" id="cd09488">
    <property type="entry name" value="SAM_EPH-R"/>
    <property type="match status" value="1"/>
</dbReference>
<comment type="subcellular location">
    <subcellularLocation>
        <location evidence="1">Cell membrane</location>
        <topology evidence="1">Single-pass type I membrane protein</topology>
    </subcellularLocation>
</comment>
<dbReference type="Pfam" id="PF01404">
    <property type="entry name" value="Ephrin_lbd"/>
    <property type="match status" value="1"/>
</dbReference>
<protein>
    <recommendedName>
        <fullName evidence="2">receptor protein-tyrosine kinase</fullName>
        <ecNumber evidence="2">2.7.10.1</ecNumber>
    </recommendedName>
</protein>
<evidence type="ECO:0000256" key="15">
    <source>
        <dbReference type="ARBA" id="ARBA00023170"/>
    </source>
</evidence>
<dbReference type="SUPFAM" id="SSF56112">
    <property type="entry name" value="Protein kinase-like (PK-like)"/>
    <property type="match status" value="1"/>
</dbReference>
<evidence type="ECO:0000256" key="4">
    <source>
        <dbReference type="ARBA" id="ARBA00022553"/>
    </source>
</evidence>
<dbReference type="InterPro" id="IPR020635">
    <property type="entry name" value="Tyr_kinase_cat_dom"/>
</dbReference>
<evidence type="ECO:0000259" key="22">
    <source>
        <dbReference type="PROSITE" id="PS50011"/>
    </source>
</evidence>
<feature type="domain" description="Fibronectin type-III" evidence="24">
    <location>
        <begin position="378"/>
        <end position="475"/>
    </location>
</feature>
<keyword evidence="4" id="KW-0597">Phosphoprotein</keyword>
<dbReference type="GO" id="GO:0005886">
    <property type="term" value="C:plasma membrane"/>
    <property type="evidence" value="ECO:0007669"/>
    <property type="project" value="UniProtKB-SubCell"/>
</dbReference>
<dbReference type="PROSITE" id="PS51550">
    <property type="entry name" value="EPH_LBD"/>
    <property type="match status" value="1"/>
</dbReference>
<keyword evidence="10" id="KW-0418">Kinase</keyword>
<keyword evidence="6 21" id="KW-0812">Transmembrane</keyword>
<dbReference type="GO" id="GO:0030425">
    <property type="term" value="C:dendrite"/>
    <property type="evidence" value="ECO:0007669"/>
    <property type="project" value="TreeGrafter"/>
</dbReference>
<dbReference type="PROSITE" id="PS50853">
    <property type="entry name" value="FN3"/>
    <property type="match status" value="2"/>
</dbReference>
<evidence type="ECO:0000256" key="12">
    <source>
        <dbReference type="ARBA" id="ARBA00022989"/>
    </source>
</evidence>
<dbReference type="SMART" id="SM00615">
    <property type="entry name" value="EPH_lbd"/>
    <property type="match status" value="1"/>
</dbReference>
<dbReference type="SUPFAM" id="SSF49265">
    <property type="entry name" value="Fibronectin type III"/>
    <property type="match status" value="1"/>
</dbReference>
<dbReference type="InterPro" id="IPR001090">
    <property type="entry name" value="Ephrin_rcpt_lig-bd_dom"/>
</dbReference>
<evidence type="ECO:0000256" key="10">
    <source>
        <dbReference type="ARBA" id="ARBA00022777"/>
    </source>
</evidence>
<evidence type="ECO:0000256" key="7">
    <source>
        <dbReference type="ARBA" id="ARBA00022729"/>
    </source>
</evidence>
<keyword evidence="8" id="KW-0677">Repeat</keyword>
<evidence type="ECO:0000256" key="17">
    <source>
        <dbReference type="PIRSR" id="PIRSR000666-1"/>
    </source>
</evidence>
<evidence type="ECO:0000256" key="18">
    <source>
        <dbReference type="PIRSR" id="PIRSR000666-2"/>
    </source>
</evidence>
<dbReference type="Gene3D" id="2.10.50.10">
    <property type="entry name" value="Tumor Necrosis Factor Receptor, subunit A, domain 2"/>
    <property type="match status" value="1"/>
</dbReference>
<evidence type="ECO:0000256" key="1">
    <source>
        <dbReference type="ARBA" id="ARBA00004251"/>
    </source>
</evidence>
<evidence type="ECO:0000256" key="20">
    <source>
        <dbReference type="PROSITE-ProRule" id="PRU10141"/>
    </source>
</evidence>
<keyword evidence="15" id="KW-0675">Receptor</keyword>
<dbReference type="FunFam" id="1.10.150.50:FF:000001">
    <property type="entry name" value="Ephrin type-A receptor 5"/>
    <property type="match status" value="1"/>
</dbReference>
<keyword evidence="14" id="KW-0829">Tyrosine-protein kinase</keyword>
<evidence type="ECO:0000259" key="25">
    <source>
        <dbReference type="PROSITE" id="PS51550"/>
    </source>
</evidence>
<dbReference type="InterPro" id="IPR036116">
    <property type="entry name" value="FN3_sf"/>
</dbReference>
<feature type="disulfide bond" evidence="19">
    <location>
        <begin position="153"/>
        <end position="165"/>
    </location>
</feature>
<dbReference type="Gene3D" id="3.30.200.20">
    <property type="entry name" value="Phosphorylase Kinase, domain 1"/>
    <property type="match status" value="1"/>
</dbReference>
<dbReference type="InterPro" id="IPR001660">
    <property type="entry name" value="SAM"/>
</dbReference>
<keyword evidence="5" id="KW-0808">Transferase</keyword>
<keyword evidence="12 21" id="KW-1133">Transmembrane helix</keyword>
<proteinExistence type="predicted"/>
<evidence type="ECO:0000256" key="2">
    <source>
        <dbReference type="ARBA" id="ARBA00011902"/>
    </source>
</evidence>
<dbReference type="InterPro" id="IPR008266">
    <property type="entry name" value="Tyr_kinase_AS"/>
</dbReference>
<dbReference type="PIRSF" id="PIRSF000666">
    <property type="entry name" value="TyrPK_ephrin_receptor"/>
    <property type="match status" value="1"/>
</dbReference>
<dbReference type="FunFam" id="3.30.200.20:FF:000143">
    <property type="entry name" value="Ephrin type-B receptor 6"/>
    <property type="match status" value="1"/>
</dbReference>
<dbReference type="Gene3D" id="2.60.40.10">
    <property type="entry name" value="Immunoglobulins"/>
    <property type="match status" value="2"/>
</dbReference>
<dbReference type="InterPro" id="IPR000719">
    <property type="entry name" value="Prot_kinase_dom"/>
</dbReference>
<evidence type="ECO:0000256" key="16">
    <source>
        <dbReference type="ARBA" id="ARBA00023180"/>
    </source>
</evidence>
<feature type="binding site" evidence="18 20">
    <location>
        <position position="716"/>
    </location>
    <ligand>
        <name>ATP</name>
        <dbReference type="ChEBI" id="CHEBI:30616"/>
    </ligand>
</feature>
<dbReference type="SMART" id="SM01411">
    <property type="entry name" value="Ephrin_rec_like"/>
    <property type="match status" value="1"/>
</dbReference>
<dbReference type="SMART" id="SM00454">
    <property type="entry name" value="SAM"/>
    <property type="match status" value="1"/>
</dbReference>
<dbReference type="InterPro" id="IPR050449">
    <property type="entry name" value="Ephrin_rcpt_TKs"/>
</dbReference>
<dbReference type="Gene3D" id="1.10.150.50">
    <property type="entry name" value="Transcription Factor, Ets-1"/>
    <property type="match status" value="1"/>
</dbReference>
<dbReference type="EC" id="2.7.10.1" evidence="2"/>
<dbReference type="InterPro" id="IPR008979">
    <property type="entry name" value="Galactose-bd-like_sf"/>
</dbReference>
<keyword evidence="3" id="KW-1003">Cell membrane</keyword>
<evidence type="ECO:0000256" key="6">
    <source>
        <dbReference type="ARBA" id="ARBA00022692"/>
    </source>
</evidence>
<dbReference type="PROSITE" id="PS50011">
    <property type="entry name" value="PROTEIN_KINASE_DOM"/>
    <property type="match status" value="1"/>
</dbReference>
<dbReference type="InterPro" id="IPR009030">
    <property type="entry name" value="Growth_fac_rcpt_cys_sf"/>
</dbReference>
<keyword evidence="27" id="KW-1185">Reference proteome</keyword>
<dbReference type="InterPro" id="IPR013761">
    <property type="entry name" value="SAM/pointed_sf"/>
</dbReference>
<dbReference type="SUPFAM" id="SSF49785">
    <property type="entry name" value="Galactose-binding domain-like"/>
    <property type="match status" value="1"/>
</dbReference>
<feature type="domain" description="Protein kinase" evidence="22">
    <location>
        <begin position="684"/>
        <end position="946"/>
    </location>
</feature>
<feature type="active site" description="Proton acceptor" evidence="17">
    <location>
        <position position="809"/>
    </location>
</feature>
<dbReference type="InterPro" id="IPR011641">
    <property type="entry name" value="Tyr-kin_ephrin_A/B_rcpt-like"/>
</dbReference>
<dbReference type="PRINTS" id="PR00109">
    <property type="entry name" value="TYRKINASE"/>
</dbReference>
<accession>A0AA36BVX4</accession>
<dbReference type="GO" id="GO:0005005">
    <property type="term" value="F:transmembrane-ephrin receptor activity"/>
    <property type="evidence" value="ECO:0007669"/>
    <property type="project" value="TreeGrafter"/>
</dbReference>
<gene>
    <name evidence="26" type="ORF">OCTVUL_1B004969</name>
</gene>
<evidence type="ECO:0000256" key="3">
    <source>
        <dbReference type="ARBA" id="ARBA00022475"/>
    </source>
</evidence>
<organism evidence="26 27">
    <name type="scientific">Octopus vulgaris</name>
    <name type="common">Common octopus</name>
    <dbReference type="NCBI Taxonomy" id="6645"/>
    <lineage>
        <taxon>Eukaryota</taxon>
        <taxon>Metazoa</taxon>
        <taxon>Spiralia</taxon>
        <taxon>Lophotrochozoa</taxon>
        <taxon>Mollusca</taxon>
        <taxon>Cephalopoda</taxon>
        <taxon>Coleoidea</taxon>
        <taxon>Octopodiformes</taxon>
        <taxon>Octopoda</taxon>
        <taxon>Incirrata</taxon>
        <taxon>Octopodidae</taxon>
        <taxon>Octopus</taxon>
    </lineage>
</organism>